<keyword evidence="6" id="KW-0285">Flavoprotein</keyword>
<keyword evidence="18" id="KW-1185">Reference proteome</keyword>
<keyword evidence="7" id="KW-0274">FAD</keyword>
<dbReference type="PRINTS" id="PR00411">
    <property type="entry name" value="PNDRDTASEI"/>
</dbReference>
<dbReference type="EMBL" id="BOOH01000017">
    <property type="protein sequence ID" value="GIH75670.1"/>
    <property type="molecule type" value="Genomic_DNA"/>
</dbReference>
<dbReference type="GO" id="GO:0047091">
    <property type="term" value="F:L-lysine 6-monooxygenase (NADPH) activity"/>
    <property type="evidence" value="ECO:0007669"/>
    <property type="project" value="UniProtKB-EC"/>
</dbReference>
<dbReference type="AlphaFoldDB" id="A0A8J3RJ89"/>
<dbReference type="PRINTS" id="PR00368">
    <property type="entry name" value="FADPNR"/>
</dbReference>
<evidence type="ECO:0000256" key="13">
    <source>
        <dbReference type="ARBA" id="ARBA00032493"/>
    </source>
</evidence>
<gene>
    <name evidence="17" type="ORF">Plo01_20990</name>
</gene>
<evidence type="ECO:0000256" key="12">
    <source>
        <dbReference type="ARBA" id="ARBA00031158"/>
    </source>
</evidence>
<evidence type="ECO:0000313" key="17">
    <source>
        <dbReference type="EMBL" id="GIH75670.1"/>
    </source>
</evidence>
<evidence type="ECO:0000256" key="3">
    <source>
        <dbReference type="ARBA" id="ARBA00007588"/>
    </source>
</evidence>
<dbReference type="RefSeq" id="WP_203890332.1">
    <property type="nucleotide sequence ID" value="NZ_BOOH01000017.1"/>
</dbReference>
<reference evidence="17 18" key="1">
    <citation type="submission" date="2021-01" db="EMBL/GenBank/DDBJ databases">
        <title>Whole genome shotgun sequence of Planobispora longispora NBRC 13918.</title>
        <authorList>
            <person name="Komaki H."/>
            <person name="Tamura T."/>
        </authorList>
    </citation>
    <scope>NUCLEOTIDE SEQUENCE [LARGE SCALE GENOMIC DNA]</scope>
    <source>
        <strain evidence="17 18">NBRC 13918</strain>
    </source>
</reference>
<accession>A0A8J3RJ89</accession>
<keyword evidence="8" id="KW-0521">NADP</keyword>
<comment type="similarity">
    <text evidence="3">Belongs to the lysine N(6)-hydroxylase/L-ornithine N(5)-oxygenase family.</text>
</comment>
<proteinExistence type="inferred from homology"/>
<evidence type="ECO:0000256" key="15">
    <source>
        <dbReference type="ARBA" id="ARBA00048407"/>
    </source>
</evidence>
<evidence type="ECO:0000256" key="9">
    <source>
        <dbReference type="ARBA" id="ARBA00023002"/>
    </source>
</evidence>
<evidence type="ECO:0000256" key="4">
    <source>
        <dbReference type="ARBA" id="ARBA00013076"/>
    </source>
</evidence>
<protein>
    <recommendedName>
        <fullName evidence="5">L-lysine N6-monooxygenase MbtG</fullName>
        <ecNumber evidence="4">1.14.13.59</ecNumber>
    </recommendedName>
    <alternativeName>
        <fullName evidence="14">Lysine 6-N-hydroxylase</fullName>
    </alternativeName>
    <alternativeName>
        <fullName evidence="13">Lysine N6-hydroxylase</fullName>
    </alternativeName>
    <alternativeName>
        <fullName evidence="11">Lysine-N-oxygenase</fullName>
    </alternativeName>
    <alternativeName>
        <fullName evidence="12">Mycobactin synthase protein G</fullName>
    </alternativeName>
</protein>
<evidence type="ECO:0000313" key="18">
    <source>
        <dbReference type="Proteomes" id="UP000616724"/>
    </source>
</evidence>
<feature type="compositionally biased region" description="Basic and acidic residues" evidence="16">
    <location>
        <begin position="432"/>
        <end position="447"/>
    </location>
</feature>
<comment type="cofactor">
    <cofactor evidence="1">
        <name>FAD</name>
        <dbReference type="ChEBI" id="CHEBI:57692"/>
    </cofactor>
</comment>
<evidence type="ECO:0000256" key="8">
    <source>
        <dbReference type="ARBA" id="ARBA00022857"/>
    </source>
</evidence>
<dbReference type="EC" id="1.14.13.59" evidence="4"/>
<dbReference type="PANTHER" id="PTHR42802:SF1">
    <property type="entry name" value="L-ORNITHINE N(5)-MONOOXYGENASE"/>
    <property type="match status" value="1"/>
</dbReference>
<comment type="catalytic activity">
    <reaction evidence="15">
        <text>L-lysine + NADPH + O2 = N(6)-hydroxy-L-lysine + NADP(+) + H2O</text>
        <dbReference type="Rhea" id="RHEA:23228"/>
        <dbReference type="ChEBI" id="CHEBI:15377"/>
        <dbReference type="ChEBI" id="CHEBI:15379"/>
        <dbReference type="ChEBI" id="CHEBI:32551"/>
        <dbReference type="ChEBI" id="CHEBI:57783"/>
        <dbReference type="ChEBI" id="CHEBI:57820"/>
        <dbReference type="ChEBI" id="CHEBI:58349"/>
        <dbReference type="EC" id="1.14.13.59"/>
    </reaction>
</comment>
<keyword evidence="10" id="KW-0503">Monooxygenase</keyword>
<organism evidence="17 18">
    <name type="scientific">Planobispora longispora</name>
    <dbReference type="NCBI Taxonomy" id="28887"/>
    <lineage>
        <taxon>Bacteria</taxon>
        <taxon>Bacillati</taxon>
        <taxon>Actinomycetota</taxon>
        <taxon>Actinomycetes</taxon>
        <taxon>Streptosporangiales</taxon>
        <taxon>Streptosporangiaceae</taxon>
        <taxon>Planobispora</taxon>
    </lineage>
</organism>
<feature type="region of interest" description="Disordered" evidence="16">
    <location>
        <begin position="427"/>
        <end position="447"/>
    </location>
</feature>
<dbReference type="SUPFAM" id="SSF51905">
    <property type="entry name" value="FAD/NAD(P)-binding domain"/>
    <property type="match status" value="2"/>
</dbReference>
<dbReference type="Proteomes" id="UP000616724">
    <property type="component" value="Unassembled WGS sequence"/>
</dbReference>
<dbReference type="InterPro" id="IPR025700">
    <property type="entry name" value="Lys/Orn_oxygenase"/>
</dbReference>
<evidence type="ECO:0000256" key="2">
    <source>
        <dbReference type="ARBA" id="ARBA00004924"/>
    </source>
</evidence>
<dbReference type="Pfam" id="PF13434">
    <property type="entry name" value="Lys_Orn_oxgnase"/>
    <property type="match status" value="1"/>
</dbReference>
<sequence>MSPSENHVHDLVGIGFGPSNLALAIALQEHGAQTGRPIDAVFLEKQPAFGWHRGMLLEGATMQVSFLKDLVTMRNPASEFSFLRYLQDRGRLADFINHKTMFPSRMEFHDYLEWAAAPFADQVEYGSEVVAVTPVVADGSVECFDVVVRRGGGADELTTRRARNLVIATGLEPFLPEGVVNDERVWHSEELLTRVPTLRDPQRMIVVGAGQSAAEVTDYLHSSFPEAEVCAVFTKYGYTPADDSSFANRIFDPAAVDHFYTSPDEVKEMLRDYHASTNYSVVDLDLIDELYRRHYQEKVRGTERLRILNASRLTGVAADGTGLRATVEFLPTGERTELEADALVYATGYRPGDPLTLLGEAGAYCHRLPGGGLRIGRDYRVATTEAMRCGIYVQGATEHTHGITSTLLSATAVRVGEIVRSIAAGLHGAGDAGRDDRSGREHYALRH</sequence>
<comment type="caution">
    <text evidence="17">The sequence shown here is derived from an EMBL/GenBank/DDBJ whole genome shotgun (WGS) entry which is preliminary data.</text>
</comment>
<evidence type="ECO:0000256" key="10">
    <source>
        <dbReference type="ARBA" id="ARBA00023033"/>
    </source>
</evidence>
<evidence type="ECO:0000256" key="7">
    <source>
        <dbReference type="ARBA" id="ARBA00022827"/>
    </source>
</evidence>
<dbReference type="Gene3D" id="3.50.50.60">
    <property type="entry name" value="FAD/NAD(P)-binding domain"/>
    <property type="match status" value="1"/>
</dbReference>
<keyword evidence="9" id="KW-0560">Oxidoreductase</keyword>
<comment type="pathway">
    <text evidence="2">Siderophore biosynthesis.</text>
</comment>
<dbReference type="InterPro" id="IPR036188">
    <property type="entry name" value="FAD/NAD-bd_sf"/>
</dbReference>
<evidence type="ECO:0000256" key="1">
    <source>
        <dbReference type="ARBA" id="ARBA00001974"/>
    </source>
</evidence>
<evidence type="ECO:0000256" key="11">
    <source>
        <dbReference type="ARBA" id="ARBA00029939"/>
    </source>
</evidence>
<evidence type="ECO:0000256" key="16">
    <source>
        <dbReference type="SAM" id="MobiDB-lite"/>
    </source>
</evidence>
<name>A0A8J3RJ89_9ACTN</name>
<dbReference type="PANTHER" id="PTHR42802">
    <property type="entry name" value="MONOOXYGENASE"/>
    <property type="match status" value="1"/>
</dbReference>
<evidence type="ECO:0000256" key="5">
    <source>
        <dbReference type="ARBA" id="ARBA00016406"/>
    </source>
</evidence>
<evidence type="ECO:0000256" key="14">
    <source>
        <dbReference type="ARBA" id="ARBA00032738"/>
    </source>
</evidence>
<evidence type="ECO:0000256" key="6">
    <source>
        <dbReference type="ARBA" id="ARBA00022630"/>
    </source>
</evidence>